<dbReference type="Pfam" id="PF20791">
    <property type="entry name" value="Acyl-ACP_TE_C"/>
    <property type="match status" value="1"/>
</dbReference>
<dbReference type="PANTHER" id="PTHR31727">
    <property type="entry name" value="OLEOYL-ACYL CARRIER PROTEIN THIOESTERASE 1, CHLOROPLASTIC"/>
    <property type="match status" value="1"/>
</dbReference>
<dbReference type="EMBL" id="AZDU01000025">
    <property type="protein sequence ID" value="KRL01585.1"/>
    <property type="molecule type" value="Genomic_DNA"/>
</dbReference>
<dbReference type="STRING" id="1293597.FC20_GL000823"/>
<dbReference type="AlphaFoldDB" id="A0A0R1M1M5"/>
<evidence type="ECO:0000256" key="2">
    <source>
        <dbReference type="ARBA" id="ARBA00022516"/>
    </source>
</evidence>
<dbReference type="InterPro" id="IPR049427">
    <property type="entry name" value="Acyl-ACP_TE_C"/>
</dbReference>
<keyword evidence="6" id="KW-0443">Lipid metabolism</keyword>
<feature type="domain" description="Acyl-ACP thioesterase N-terminal hotdog" evidence="8">
    <location>
        <begin position="5"/>
        <end position="130"/>
    </location>
</feature>
<evidence type="ECO:0000259" key="9">
    <source>
        <dbReference type="Pfam" id="PF20791"/>
    </source>
</evidence>
<dbReference type="PATRIC" id="fig|1293597.4.peg.895"/>
<name>A0A0R1M1M5_9LACO</name>
<dbReference type="InterPro" id="IPR002864">
    <property type="entry name" value="Acyl-ACP_thioesterase_NHD"/>
</dbReference>
<dbReference type="GO" id="GO:0000036">
    <property type="term" value="F:acyl carrier activity"/>
    <property type="evidence" value="ECO:0007669"/>
    <property type="project" value="TreeGrafter"/>
</dbReference>
<evidence type="ECO:0000313" key="10">
    <source>
        <dbReference type="EMBL" id="KRL01585.1"/>
    </source>
</evidence>
<keyword evidence="5" id="KW-0809">Transit peptide</keyword>
<dbReference type="Proteomes" id="UP000051074">
    <property type="component" value="Unassembled WGS sequence"/>
</dbReference>
<evidence type="ECO:0000256" key="3">
    <source>
        <dbReference type="ARBA" id="ARBA00022801"/>
    </source>
</evidence>
<evidence type="ECO:0000256" key="4">
    <source>
        <dbReference type="ARBA" id="ARBA00022832"/>
    </source>
</evidence>
<accession>A0A0R1M1M5</accession>
<keyword evidence="3 10" id="KW-0378">Hydrolase</keyword>
<evidence type="ECO:0000313" key="11">
    <source>
        <dbReference type="Proteomes" id="UP000051074"/>
    </source>
</evidence>
<dbReference type="SUPFAM" id="SSF54637">
    <property type="entry name" value="Thioesterase/thiol ester dehydrase-isomerase"/>
    <property type="match status" value="2"/>
</dbReference>
<comment type="similarity">
    <text evidence="1">Belongs to the acyl-ACP thioesterase family.</text>
</comment>
<dbReference type="Pfam" id="PF01643">
    <property type="entry name" value="Acyl-ACP_TE"/>
    <property type="match status" value="1"/>
</dbReference>
<feature type="domain" description="Acyl-ACP thioesterase-like C-terminal" evidence="9">
    <location>
        <begin position="153"/>
        <end position="244"/>
    </location>
</feature>
<reference evidence="10 11" key="1">
    <citation type="journal article" date="2015" name="Genome Announc.">
        <title>Expanding the biotechnology potential of lactobacilli through comparative genomics of 213 strains and associated genera.</title>
        <authorList>
            <person name="Sun Z."/>
            <person name="Harris H.M."/>
            <person name="McCann A."/>
            <person name="Guo C."/>
            <person name="Argimon S."/>
            <person name="Zhang W."/>
            <person name="Yang X."/>
            <person name="Jeffery I.B."/>
            <person name="Cooney J.C."/>
            <person name="Kagawa T.F."/>
            <person name="Liu W."/>
            <person name="Song Y."/>
            <person name="Salvetti E."/>
            <person name="Wrobel A."/>
            <person name="Rasinkangas P."/>
            <person name="Parkhill J."/>
            <person name="Rea M.C."/>
            <person name="O'Sullivan O."/>
            <person name="Ritari J."/>
            <person name="Douillard F.P."/>
            <person name="Paul Ross R."/>
            <person name="Yang R."/>
            <person name="Briner A.E."/>
            <person name="Felis G.E."/>
            <person name="de Vos W.M."/>
            <person name="Barrangou R."/>
            <person name="Klaenhammer T.R."/>
            <person name="Caufield P.W."/>
            <person name="Cui Y."/>
            <person name="Zhang H."/>
            <person name="O'Toole P.W."/>
        </authorList>
    </citation>
    <scope>NUCLEOTIDE SEQUENCE [LARGE SCALE GENOMIC DNA]</scope>
    <source>
        <strain evidence="10 11">DSM 19284</strain>
    </source>
</reference>
<dbReference type="InterPro" id="IPR029069">
    <property type="entry name" value="HotDog_dom_sf"/>
</dbReference>
<dbReference type="eggNOG" id="COG3884">
    <property type="taxonomic scope" value="Bacteria"/>
</dbReference>
<dbReference type="CDD" id="cd00586">
    <property type="entry name" value="4HBT"/>
    <property type="match status" value="2"/>
</dbReference>
<dbReference type="PANTHER" id="PTHR31727:SF6">
    <property type="entry name" value="OLEOYL-ACYL CARRIER PROTEIN THIOESTERASE 1, CHLOROPLASTIC"/>
    <property type="match status" value="1"/>
</dbReference>
<gene>
    <name evidence="10" type="ORF">FC20_GL000823</name>
</gene>
<sequence length="245" mass="28872">MQMNRFYKDYQIEYDDCGENGLLRLPNLIDLFMETSEGQLANGPASSQGMQEKGLGWVVTQYEFSFSRLPQAKEKVRLWTDASGYNRFLCYRNFGLEDEAGNDMITVRSQWIVLDLEKRKLLPVNEKLVADLKAPKLTKLPRFQKLRPLDQYDHEQNYRVRYYDIDLNHHVHNSRYLDWIMDSLPRDFLNRYVPASLVIKFDKEIQYGEEVTCQATYAPEELTSSHALTHHGDVMALCEVKWREM</sequence>
<keyword evidence="4" id="KW-0276">Fatty acid metabolism</keyword>
<dbReference type="GO" id="GO:0016297">
    <property type="term" value="F:fatty acyl-[ACP] hydrolase activity"/>
    <property type="evidence" value="ECO:0007669"/>
    <property type="project" value="InterPro"/>
</dbReference>
<organism evidence="10 11">
    <name type="scientific">Lactobacillus equicursoris DSM 19284 = JCM 14600 = CIP 110162</name>
    <dbReference type="NCBI Taxonomy" id="1293597"/>
    <lineage>
        <taxon>Bacteria</taxon>
        <taxon>Bacillati</taxon>
        <taxon>Bacillota</taxon>
        <taxon>Bacilli</taxon>
        <taxon>Lactobacillales</taxon>
        <taxon>Lactobacillaceae</taxon>
        <taxon>Lactobacillus</taxon>
    </lineage>
</organism>
<keyword evidence="11" id="KW-1185">Reference proteome</keyword>
<dbReference type="Gene3D" id="3.10.129.10">
    <property type="entry name" value="Hotdog Thioesterase"/>
    <property type="match status" value="1"/>
</dbReference>
<dbReference type="InterPro" id="IPR045023">
    <property type="entry name" value="FATA/B"/>
</dbReference>
<protein>
    <submittedName>
        <fullName evidence="10">Oleoyl-[acyl-carrier-protein] hydrolase</fullName>
    </submittedName>
</protein>
<evidence type="ECO:0000256" key="5">
    <source>
        <dbReference type="ARBA" id="ARBA00022946"/>
    </source>
</evidence>
<proteinExistence type="inferred from homology"/>
<evidence type="ECO:0000256" key="1">
    <source>
        <dbReference type="ARBA" id="ARBA00006500"/>
    </source>
</evidence>
<evidence type="ECO:0000256" key="7">
    <source>
        <dbReference type="ARBA" id="ARBA00023160"/>
    </source>
</evidence>
<evidence type="ECO:0000259" key="8">
    <source>
        <dbReference type="Pfam" id="PF01643"/>
    </source>
</evidence>
<keyword evidence="2" id="KW-0444">Lipid biosynthesis</keyword>
<comment type="caution">
    <text evidence="10">The sequence shown here is derived from an EMBL/GenBank/DDBJ whole genome shotgun (WGS) entry which is preliminary data.</text>
</comment>
<keyword evidence="7" id="KW-0275">Fatty acid biosynthesis</keyword>
<evidence type="ECO:0000256" key="6">
    <source>
        <dbReference type="ARBA" id="ARBA00023098"/>
    </source>
</evidence>